<organism evidence="1 3">
    <name type="scientific">Bacteroides faecis</name>
    <dbReference type="NCBI Taxonomy" id="674529"/>
    <lineage>
        <taxon>Bacteria</taxon>
        <taxon>Pseudomonadati</taxon>
        <taxon>Bacteroidota</taxon>
        <taxon>Bacteroidia</taxon>
        <taxon>Bacteroidales</taxon>
        <taxon>Bacteroidaceae</taxon>
        <taxon>Bacteroides</taxon>
    </lineage>
</organism>
<sequence length="78" mass="8736">MSKKQQTLLITPPLLSKEHPYEMETFTGFECSNCHGNGWILALGERNETVRNTCPVCGGSGRLKAVVTTKWIPDKKEE</sequence>
<dbReference type="EMBL" id="CZAE01000019">
    <property type="protein sequence ID" value="CUP85679.1"/>
    <property type="molecule type" value="Genomic_DNA"/>
</dbReference>
<dbReference type="Proteomes" id="UP001060104">
    <property type="component" value="Chromosome"/>
</dbReference>
<accession>A0A174RTS4</accession>
<dbReference type="EMBL" id="CP103141">
    <property type="protein sequence ID" value="UVQ75022.1"/>
    <property type="molecule type" value="Genomic_DNA"/>
</dbReference>
<dbReference type="SUPFAM" id="SSF57938">
    <property type="entry name" value="DnaJ/Hsp40 cysteine-rich domain"/>
    <property type="match status" value="1"/>
</dbReference>
<gene>
    <name evidence="1" type="ORF">ERS852461_03552</name>
    <name evidence="2" type="ORF">NXY30_00815</name>
</gene>
<name>A0A174RTS4_9BACE</name>
<protein>
    <submittedName>
        <fullName evidence="1">Uncharacterized protein</fullName>
    </submittedName>
</protein>
<dbReference type="InterPro" id="IPR036410">
    <property type="entry name" value="HSP_DnaJ_Cys-rich_dom_sf"/>
</dbReference>
<dbReference type="GeneID" id="69587322"/>
<dbReference type="Proteomes" id="UP000095606">
    <property type="component" value="Unassembled WGS sequence"/>
</dbReference>
<evidence type="ECO:0000313" key="2">
    <source>
        <dbReference type="EMBL" id="UVQ75022.1"/>
    </source>
</evidence>
<dbReference type="AlphaFoldDB" id="A0A174RTS4"/>
<reference evidence="2" key="2">
    <citation type="submission" date="2022-08" db="EMBL/GenBank/DDBJ databases">
        <title>Genome Sequencing of Bacteroides fragilis Group Isolates with Nanopore Technology.</title>
        <authorList>
            <person name="Tisza M.J."/>
            <person name="Smith D."/>
            <person name="Dekker J.P."/>
        </authorList>
    </citation>
    <scope>NUCLEOTIDE SEQUENCE</scope>
    <source>
        <strain evidence="2">BFG-527</strain>
    </source>
</reference>
<proteinExistence type="predicted"/>
<evidence type="ECO:0000313" key="3">
    <source>
        <dbReference type="Proteomes" id="UP000095606"/>
    </source>
</evidence>
<keyword evidence="4" id="KW-1185">Reference proteome</keyword>
<evidence type="ECO:0000313" key="4">
    <source>
        <dbReference type="Proteomes" id="UP001060104"/>
    </source>
</evidence>
<reference evidence="1 3" key="1">
    <citation type="submission" date="2015-09" db="EMBL/GenBank/DDBJ databases">
        <authorList>
            <consortium name="Pathogen Informatics"/>
        </authorList>
    </citation>
    <scope>NUCLEOTIDE SEQUENCE [LARGE SCALE GENOMIC DNA]</scope>
    <source>
        <strain evidence="1 3">2789STDY5834846</strain>
    </source>
</reference>
<evidence type="ECO:0000313" key="1">
    <source>
        <dbReference type="EMBL" id="CUP85679.1"/>
    </source>
</evidence>
<dbReference type="RefSeq" id="WP_055270420.1">
    <property type="nucleotide sequence ID" value="NZ_CABMFH010000016.1"/>
</dbReference>
<dbReference type="Gene3D" id="6.20.20.10">
    <property type="match status" value="1"/>
</dbReference>
<accession>A0A3E5G9B7</accession>